<evidence type="ECO:0000256" key="7">
    <source>
        <dbReference type="HAMAP-Rule" id="MF_00109"/>
    </source>
</evidence>
<accession>A0A5M9QP59</accession>
<keyword evidence="7" id="KW-0479">Metal-binding</keyword>
<protein>
    <recommendedName>
        <fullName evidence="7">Shikimate kinase</fullName>
        <shortName evidence="7">SK</shortName>
        <ecNumber evidence="7">2.7.1.71</ecNumber>
    </recommendedName>
</protein>
<dbReference type="GO" id="GO:0004765">
    <property type="term" value="F:shikimate kinase activity"/>
    <property type="evidence" value="ECO:0007669"/>
    <property type="project" value="UniProtKB-UniRule"/>
</dbReference>
<keyword evidence="4 7" id="KW-0418">Kinase</keyword>
<comment type="function">
    <text evidence="7">Catalyzes the specific phosphorylation of the 3-hydroxyl group of shikimic acid using ATP as a cosubstrate.</text>
</comment>
<comment type="caution">
    <text evidence="7">Lacks conserved residue(s) required for the propagation of feature annotation.</text>
</comment>
<feature type="binding site" evidence="7">
    <location>
        <position position="35"/>
    </location>
    <ligand>
        <name>substrate</name>
    </ligand>
</feature>
<dbReference type="AlphaFoldDB" id="A0A5M9QP59"/>
<dbReference type="InterPro" id="IPR031322">
    <property type="entry name" value="Shikimate/glucono_kinase"/>
</dbReference>
<evidence type="ECO:0000256" key="6">
    <source>
        <dbReference type="ARBA" id="ARBA00023141"/>
    </source>
</evidence>
<keyword evidence="7" id="KW-0460">Magnesium</keyword>
<evidence type="ECO:0000256" key="2">
    <source>
        <dbReference type="ARBA" id="ARBA00022679"/>
    </source>
</evidence>
<evidence type="ECO:0000313" key="8">
    <source>
        <dbReference type="EMBL" id="KAA8710484.1"/>
    </source>
</evidence>
<dbReference type="UniPathway" id="UPA00053">
    <property type="reaction ID" value="UER00088"/>
</dbReference>
<dbReference type="HAMAP" id="MF_00109">
    <property type="entry name" value="Shikimate_kinase"/>
    <property type="match status" value="1"/>
</dbReference>
<dbReference type="InterPro" id="IPR000623">
    <property type="entry name" value="Shikimate_kinase/TSH1"/>
</dbReference>
<feature type="binding site" evidence="7">
    <location>
        <position position="17"/>
    </location>
    <ligand>
        <name>Mg(2+)</name>
        <dbReference type="ChEBI" id="CHEBI:18420"/>
    </ligand>
</feature>
<dbReference type="Proteomes" id="UP000323707">
    <property type="component" value="Unassembled WGS sequence"/>
</dbReference>
<dbReference type="PANTHER" id="PTHR21087:SF16">
    <property type="entry name" value="SHIKIMATE KINASE 1, CHLOROPLASTIC"/>
    <property type="match status" value="1"/>
</dbReference>
<dbReference type="CDD" id="cd00464">
    <property type="entry name" value="SK"/>
    <property type="match status" value="1"/>
</dbReference>
<dbReference type="GO" id="GO:0009423">
    <property type="term" value="P:chorismate biosynthetic process"/>
    <property type="evidence" value="ECO:0007669"/>
    <property type="project" value="UniProtKB-UniRule"/>
</dbReference>
<keyword evidence="7" id="KW-0963">Cytoplasm</keyword>
<dbReference type="RefSeq" id="WP_023929511.1">
    <property type="nucleotide sequence ID" value="NZ_JAERIX010000049.1"/>
</dbReference>
<keyword evidence="2 7" id="KW-0808">Transferase</keyword>
<reference evidence="8 9" key="1">
    <citation type="submission" date="2019-09" db="EMBL/GenBank/DDBJ databases">
        <title>Draft genome sequence of various Type strains from the CCUG.</title>
        <authorList>
            <person name="Pineiro-Iglesias B."/>
            <person name="Tunovic T."/>
            <person name="Unosson C."/>
            <person name="Inganas E."/>
            <person name="Ohlen M."/>
            <person name="Cardew S."/>
            <person name="Jensie-Markopoulos S."/>
            <person name="Salva-Serra F."/>
            <person name="Jaen-Luchoro D."/>
            <person name="Karlsson R."/>
            <person name="Svensson-Stadler L."/>
            <person name="Chun J."/>
            <person name="Moore E."/>
        </authorList>
    </citation>
    <scope>NUCLEOTIDE SEQUENCE [LARGE SCALE GENOMIC DNA]</scope>
    <source>
        <strain evidence="8 9">CCUG 32756T</strain>
    </source>
</reference>
<evidence type="ECO:0000313" key="9">
    <source>
        <dbReference type="Proteomes" id="UP000323707"/>
    </source>
</evidence>
<dbReference type="PANTHER" id="PTHR21087">
    <property type="entry name" value="SHIKIMATE KINASE"/>
    <property type="match status" value="1"/>
</dbReference>
<proteinExistence type="inferred from homology"/>
<feature type="binding site" evidence="7">
    <location>
        <begin position="13"/>
        <end position="18"/>
    </location>
    <ligand>
        <name>ATP</name>
        <dbReference type="ChEBI" id="CHEBI:30616"/>
    </ligand>
</feature>
<keyword evidence="1 7" id="KW-0028">Amino-acid biosynthesis</keyword>
<comment type="caution">
    <text evidence="8">The sequence shown here is derived from an EMBL/GenBank/DDBJ whole genome shotgun (WGS) entry which is preliminary data.</text>
</comment>
<dbReference type="EMBL" id="VXKE01000007">
    <property type="protein sequence ID" value="KAA8710484.1"/>
    <property type="molecule type" value="Genomic_DNA"/>
</dbReference>
<dbReference type="GO" id="GO:0005829">
    <property type="term" value="C:cytosol"/>
    <property type="evidence" value="ECO:0007669"/>
    <property type="project" value="TreeGrafter"/>
</dbReference>
<comment type="similarity">
    <text evidence="7">Belongs to the shikimate kinase family.</text>
</comment>
<dbReference type="Gene3D" id="3.40.50.300">
    <property type="entry name" value="P-loop containing nucleotide triphosphate hydrolases"/>
    <property type="match status" value="1"/>
</dbReference>
<comment type="catalytic activity">
    <reaction evidence="7">
        <text>shikimate + ATP = 3-phosphoshikimate + ADP + H(+)</text>
        <dbReference type="Rhea" id="RHEA:13121"/>
        <dbReference type="ChEBI" id="CHEBI:15378"/>
        <dbReference type="ChEBI" id="CHEBI:30616"/>
        <dbReference type="ChEBI" id="CHEBI:36208"/>
        <dbReference type="ChEBI" id="CHEBI:145989"/>
        <dbReference type="ChEBI" id="CHEBI:456216"/>
        <dbReference type="EC" id="2.7.1.71"/>
    </reaction>
</comment>
<dbReference type="InterPro" id="IPR027417">
    <property type="entry name" value="P-loop_NTPase"/>
</dbReference>
<feature type="binding site" evidence="7">
    <location>
        <position position="134"/>
    </location>
    <ligand>
        <name>substrate</name>
    </ligand>
</feature>
<feature type="binding site" evidence="7">
    <location>
        <position position="59"/>
    </location>
    <ligand>
        <name>substrate</name>
    </ligand>
</feature>
<dbReference type="GO" id="GO:0000287">
    <property type="term" value="F:magnesium ion binding"/>
    <property type="evidence" value="ECO:0007669"/>
    <property type="project" value="UniProtKB-UniRule"/>
</dbReference>
<dbReference type="Pfam" id="PF01202">
    <property type="entry name" value="SKI"/>
    <property type="match status" value="1"/>
</dbReference>
<sequence length="173" mass="19132">MSATNIVLIGFMGSGKSTLSIELSKACGWFALDTDKVIEQSSGMSVKEYFARFGEQAWRKREGEFVKWASSHIQRAIIATGGGMPIYHNVKPMGVVVFLSISFEAICARLSEADYASRPLFADHSAAKELFTQRQDSYKSQADIILDATKPNLAQSLLEQLTQEHNLKQLLAP</sequence>
<evidence type="ECO:0000256" key="5">
    <source>
        <dbReference type="ARBA" id="ARBA00022840"/>
    </source>
</evidence>
<evidence type="ECO:0000256" key="3">
    <source>
        <dbReference type="ARBA" id="ARBA00022741"/>
    </source>
</evidence>
<dbReference type="SUPFAM" id="SSF52540">
    <property type="entry name" value="P-loop containing nucleoside triphosphate hydrolases"/>
    <property type="match status" value="1"/>
</dbReference>
<evidence type="ECO:0000256" key="1">
    <source>
        <dbReference type="ARBA" id="ARBA00022605"/>
    </source>
</evidence>
<dbReference type="PRINTS" id="PR01100">
    <property type="entry name" value="SHIKIMTKNASE"/>
</dbReference>
<feature type="binding site" evidence="7">
    <location>
        <position position="118"/>
    </location>
    <ligand>
        <name>ATP</name>
        <dbReference type="ChEBI" id="CHEBI:30616"/>
    </ligand>
</feature>
<dbReference type="GO" id="GO:0008652">
    <property type="term" value="P:amino acid biosynthetic process"/>
    <property type="evidence" value="ECO:0007669"/>
    <property type="project" value="UniProtKB-KW"/>
</dbReference>
<comment type="subunit">
    <text evidence="7">Monomer.</text>
</comment>
<keyword evidence="5 7" id="KW-0067">ATP-binding</keyword>
<comment type="cofactor">
    <cofactor evidence="7">
        <name>Mg(2+)</name>
        <dbReference type="ChEBI" id="CHEBI:18420"/>
    </cofactor>
    <text evidence="7">Binds 1 Mg(2+) ion per subunit.</text>
</comment>
<dbReference type="EC" id="2.7.1.71" evidence="7"/>
<comment type="subcellular location">
    <subcellularLocation>
        <location evidence="7">Cytoplasm</location>
    </subcellularLocation>
</comment>
<dbReference type="GO" id="GO:0009073">
    <property type="term" value="P:aromatic amino acid family biosynthetic process"/>
    <property type="evidence" value="ECO:0007669"/>
    <property type="project" value="UniProtKB-KW"/>
</dbReference>
<keyword evidence="6 7" id="KW-0057">Aromatic amino acid biosynthesis</keyword>
<gene>
    <name evidence="7" type="primary">aroK</name>
    <name evidence="8" type="ORF">F4V45_02950</name>
</gene>
<keyword evidence="3 7" id="KW-0547">Nucleotide-binding</keyword>
<name>A0A5M9QP59_9HELI</name>
<dbReference type="GO" id="GO:0005524">
    <property type="term" value="F:ATP binding"/>
    <property type="evidence" value="ECO:0007669"/>
    <property type="project" value="UniProtKB-UniRule"/>
</dbReference>
<comment type="pathway">
    <text evidence="7">Metabolic intermediate biosynthesis; chorismate biosynthesis; chorismate from D-erythrose 4-phosphate and phosphoenolpyruvate: step 5/7.</text>
</comment>
<organism evidence="8 9">
    <name type="scientific">Helicobacter canis</name>
    <dbReference type="NCBI Taxonomy" id="29419"/>
    <lineage>
        <taxon>Bacteria</taxon>
        <taxon>Pseudomonadati</taxon>
        <taxon>Campylobacterota</taxon>
        <taxon>Epsilonproteobacteria</taxon>
        <taxon>Campylobacterales</taxon>
        <taxon>Helicobacteraceae</taxon>
        <taxon>Helicobacter</taxon>
    </lineage>
</organism>
<feature type="binding site" evidence="7">
    <location>
        <position position="82"/>
    </location>
    <ligand>
        <name>substrate</name>
    </ligand>
</feature>
<evidence type="ECO:0000256" key="4">
    <source>
        <dbReference type="ARBA" id="ARBA00022777"/>
    </source>
</evidence>